<name>A0A0C3PGS4_PISTI</name>
<sequence>MPEAGGSRSLKLGALMVCPVYIRRDVTERLDEISRNAVAIEGPKASLKTFPTGVERP</sequence>
<reference evidence="2" key="2">
    <citation type="submission" date="2015-01" db="EMBL/GenBank/DDBJ databases">
        <title>Evolutionary Origins and Diversification of the Mycorrhizal Mutualists.</title>
        <authorList>
            <consortium name="DOE Joint Genome Institute"/>
            <consortium name="Mycorrhizal Genomics Consortium"/>
            <person name="Kohler A."/>
            <person name="Kuo A."/>
            <person name="Nagy L.G."/>
            <person name="Floudas D."/>
            <person name="Copeland A."/>
            <person name="Barry K.W."/>
            <person name="Cichocki N."/>
            <person name="Veneault-Fourrey C."/>
            <person name="LaButti K."/>
            <person name="Lindquist E.A."/>
            <person name="Lipzen A."/>
            <person name="Lundell T."/>
            <person name="Morin E."/>
            <person name="Murat C."/>
            <person name="Riley R."/>
            <person name="Ohm R."/>
            <person name="Sun H."/>
            <person name="Tunlid A."/>
            <person name="Henrissat B."/>
            <person name="Grigoriev I.V."/>
            <person name="Hibbett D.S."/>
            <person name="Martin F."/>
        </authorList>
    </citation>
    <scope>NUCLEOTIDE SEQUENCE [LARGE SCALE GENOMIC DNA]</scope>
    <source>
        <strain evidence="2">Marx 270</strain>
    </source>
</reference>
<organism evidence="1 2">
    <name type="scientific">Pisolithus tinctorius Marx 270</name>
    <dbReference type="NCBI Taxonomy" id="870435"/>
    <lineage>
        <taxon>Eukaryota</taxon>
        <taxon>Fungi</taxon>
        <taxon>Dikarya</taxon>
        <taxon>Basidiomycota</taxon>
        <taxon>Agaricomycotina</taxon>
        <taxon>Agaricomycetes</taxon>
        <taxon>Agaricomycetidae</taxon>
        <taxon>Boletales</taxon>
        <taxon>Sclerodermatineae</taxon>
        <taxon>Pisolithaceae</taxon>
        <taxon>Pisolithus</taxon>
    </lineage>
</organism>
<evidence type="ECO:0000313" key="1">
    <source>
        <dbReference type="EMBL" id="KIO13180.1"/>
    </source>
</evidence>
<dbReference type="EMBL" id="KN831946">
    <property type="protein sequence ID" value="KIO13180.1"/>
    <property type="molecule type" value="Genomic_DNA"/>
</dbReference>
<accession>A0A0C3PGS4</accession>
<dbReference type="Proteomes" id="UP000054217">
    <property type="component" value="Unassembled WGS sequence"/>
</dbReference>
<proteinExistence type="predicted"/>
<dbReference type="HOGENOM" id="CLU_2997423_0_0_1"/>
<protein>
    <submittedName>
        <fullName evidence="1">Uncharacterized protein</fullName>
    </submittedName>
</protein>
<gene>
    <name evidence="1" type="ORF">M404DRAFT_992760</name>
</gene>
<reference evidence="1 2" key="1">
    <citation type="submission" date="2014-04" db="EMBL/GenBank/DDBJ databases">
        <authorList>
            <consortium name="DOE Joint Genome Institute"/>
            <person name="Kuo A."/>
            <person name="Kohler A."/>
            <person name="Costa M.D."/>
            <person name="Nagy L.G."/>
            <person name="Floudas D."/>
            <person name="Copeland A."/>
            <person name="Barry K.W."/>
            <person name="Cichocki N."/>
            <person name="Veneault-Fourrey C."/>
            <person name="LaButti K."/>
            <person name="Lindquist E.A."/>
            <person name="Lipzen A."/>
            <person name="Lundell T."/>
            <person name="Morin E."/>
            <person name="Murat C."/>
            <person name="Sun H."/>
            <person name="Tunlid A."/>
            <person name="Henrissat B."/>
            <person name="Grigoriev I.V."/>
            <person name="Hibbett D.S."/>
            <person name="Martin F."/>
            <person name="Nordberg H.P."/>
            <person name="Cantor M.N."/>
            <person name="Hua S.X."/>
        </authorList>
    </citation>
    <scope>NUCLEOTIDE SEQUENCE [LARGE SCALE GENOMIC DNA]</scope>
    <source>
        <strain evidence="1 2">Marx 270</strain>
    </source>
</reference>
<dbReference type="InParanoid" id="A0A0C3PGS4"/>
<keyword evidence="2" id="KW-1185">Reference proteome</keyword>
<evidence type="ECO:0000313" key="2">
    <source>
        <dbReference type="Proteomes" id="UP000054217"/>
    </source>
</evidence>
<dbReference type="AlphaFoldDB" id="A0A0C3PGS4"/>